<organism evidence="2">
    <name type="scientific">marine sediment metagenome</name>
    <dbReference type="NCBI Taxonomy" id="412755"/>
    <lineage>
        <taxon>unclassified sequences</taxon>
        <taxon>metagenomes</taxon>
        <taxon>ecological metagenomes</taxon>
    </lineage>
</organism>
<feature type="transmembrane region" description="Helical" evidence="1">
    <location>
        <begin position="139"/>
        <end position="160"/>
    </location>
</feature>
<reference evidence="2" key="1">
    <citation type="journal article" date="2014" name="Front. Microbiol.">
        <title>High frequency of phylogenetically diverse reductive dehalogenase-homologous genes in deep subseafloor sedimentary metagenomes.</title>
        <authorList>
            <person name="Kawai M."/>
            <person name="Futagami T."/>
            <person name="Toyoda A."/>
            <person name="Takaki Y."/>
            <person name="Nishi S."/>
            <person name="Hori S."/>
            <person name="Arai W."/>
            <person name="Tsubouchi T."/>
            <person name="Morono Y."/>
            <person name="Uchiyama I."/>
            <person name="Ito T."/>
            <person name="Fujiyama A."/>
            <person name="Inagaki F."/>
            <person name="Takami H."/>
        </authorList>
    </citation>
    <scope>NUCLEOTIDE SEQUENCE</scope>
    <source>
        <strain evidence="2">Expedition CK06-06</strain>
    </source>
</reference>
<evidence type="ECO:0000313" key="2">
    <source>
        <dbReference type="EMBL" id="GAG09278.1"/>
    </source>
</evidence>
<keyword evidence="1" id="KW-0812">Transmembrane</keyword>
<feature type="transmembrane region" description="Helical" evidence="1">
    <location>
        <begin position="6"/>
        <end position="26"/>
    </location>
</feature>
<sequence>PFVFGYLQLIGQVIIFGWYCAFRFGVVEEAAAGEKDLPTLSLTGGAFDDIVVPLLKWVGSWALVLMPAYVYLLVVVAVGAQSGTSPLPSPLGGVGGILQGVGPEFIPFVVLACVGVFIWPMVILCVTLGGFTSLARPDLIVITLIKTFPLYLLTVAIVFGADYLKWLLTSRLGSGDGGGFGGYFLLGLVSVGVGVYFEIVALRVIGLYYHHFKHRFAWSWE</sequence>
<feature type="transmembrane region" description="Helical" evidence="1">
    <location>
        <begin position="61"/>
        <end position="80"/>
    </location>
</feature>
<feature type="transmembrane region" description="Helical" evidence="1">
    <location>
        <begin position="180"/>
        <end position="205"/>
    </location>
</feature>
<dbReference type="EMBL" id="BARS01021932">
    <property type="protein sequence ID" value="GAG09278.1"/>
    <property type="molecule type" value="Genomic_DNA"/>
</dbReference>
<name>X0V9U9_9ZZZZ</name>
<feature type="transmembrane region" description="Helical" evidence="1">
    <location>
        <begin position="105"/>
        <end position="127"/>
    </location>
</feature>
<gene>
    <name evidence="2" type="ORF">S01H1_35132</name>
</gene>
<accession>X0V9U9</accession>
<comment type="caution">
    <text evidence="2">The sequence shown here is derived from an EMBL/GenBank/DDBJ whole genome shotgun (WGS) entry which is preliminary data.</text>
</comment>
<keyword evidence="1" id="KW-1133">Transmembrane helix</keyword>
<proteinExistence type="predicted"/>
<keyword evidence="1" id="KW-0472">Membrane</keyword>
<dbReference type="AlphaFoldDB" id="X0V9U9"/>
<protein>
    <submittedName>
        <fullName evidence="2">Uncharacterized protein</fullName>
    </submittedName>
</protein>
<evidence type="ECO:0000256" key="1">
    <source>
        <dbReference type="SAM" id="Phobius"/>
    </source>
</evidence>
<feature type="non-terminal residue" evidence="2">
    <location>
        <position position="1"/>
    </location>
</feature>